<feature type="domain" description="Response regulatory" evidence="9">
    <location>
        <begin position="540"/>
        <end position="659"/>
    </location>
</feature>
<keyword evidence="7" id="KW-1133">Transmembrane helix</keyword>
<dbReference type="PANTHER" id="PTHR43047:SF9">
    <property type="entry name" value="HISTIDINE KINASE"/>
    <property type="match status" value="1"/>
</dbReference>
<dbReference type="GO" id="GO:0000155">
    <property type="term" value="F:phosphorelay sensor kinase activity"/>
    <property type="evidence" value="ECO:0007669"/>
    <property type="project" value="InterPro"/>
</dbReference>
<sequence length="669" mass="73863">MPAVHRRAGVRTRRLRLRCAGALRNIRETFTPPAPFHPAALEERFLLDYGHRYAPYRRAASVLAFLLLSAFVVWDYAHYVGDPAFPLLQVLLCRAVILAVTGYTLVRSLQPSFCDDRQAHALMVAAICMTAACELAMVVIVPAAIAFQDYFMSLYVVMIYLYGFLHMRARPVLYTTIAIFAAILGTHAILLPGPRHGLLPSSEFGYAMMFLVHLAVIGVGICIKFERHARRHFLQKCELEQANEESHRKNAQLAQEKEENHIKAQALIRLKDEQRTQALRASQENARFLASASHDLRQPIFGLGLALEAMQRALENGETDEARRLARLSTRSVRAMATTFNAVLDLSRLESGFVAPEPRHFDVCELIREIAADLASFAQSRGVTLRLRLPCAGGIFVYSDRQMLSRIVRNLASNGIKYARHGSPRGAIVLIGAVKLPMRVRLDVVDNGIGIPAQQWQRVFEPFVQLNNPERDRDKGLGLGLSIVNAMIALLPEHRLEFKSGMGRGTRFSLDVPSGCVDGRKDPFPAAGESPPAADLHGLYVIVIEDDPLVRMAMEALLNQWGVLVDAAAGMAQVADLAADLERMPDLIVTDYQFANGVTAVEVLDMLLPHCRSGARRTPVLAVSGEPETARAALAGVAAEVLPKPLQPEQLRAAIARLAGERRHVNCVE</sequence>
<evidence type="ECO:0000256" key="2">
    <source>
        <dbReference type="ARBA" id="ARBA00012438"/>
    </source>
</evidence>
<dbReference type="Gene3D" id="3.30.565.10">
    <property type="entry name" value="Histidine kinase-like ATPase, C-terminal domain"/>
    <property type="match status" value="1"/>
</dbReference>
<feature type="transmembrane region" description="Helical" evidence="7">
    <location>
        <begin position="83"/>
        <end position="106"/>
    </location>
</feature>
<keyword evidence="3 6" id="KW-0597">Phosphoprotein</keyword>
<dbReference type="SMART" id="SM00448">
    <property type="entry name" value="REC"/>
    <property type="match status" value="1"/>
</dbReference>
<dbReference type="InterPro" id="IPR004358">
    <property type="entry name" value="Sig_transdc_His_kin-like_C"/>
</dbReference>
<feature type="transmembrane region" description="Helical" evidence="7">
    <location>
        <begin position="59"/>
        <end position="77"/>
    </location>
</feature>
<dbReference type="Gene3D" id="3.40.50.2300">
    <property type="match status" value="1"/>
</dbReference>
<dbReference type="PROSITE" id="PS50110">
    <property type="entry name" value="RESPONSE_REGULATORY"/>
    <property type="match status" value="1"/>
</dbReference>
<dbReference type="RefSeq" id="WP_155710235.1">
    <property type="nucleotide sequence ID" value="NZ_BMWU01000064.1"/>
</dbReference>
<keyword evidence="5" id="KW-0418">Kinase</keyword>
<evidence type="ECO:0000313" key="10">
    <source>
        <dbReference type="EMBL" id="MUI14510.1"/>
    </source>
</evidence>
<evidence type="ECO:0000259" key="9">
    <source>
        <dbReference type="PROSITE" id="PS50110"/>
    </source>
</evidence>
<evidence type="ECO:0000313" key="11">
    <source>
        <dbReference type="Proteomes" id="UP000431684"/>
    </source>
</evidence>
<reference evidence="10 11" key="1">
    <citation type="submission" date="2019-11" db="EMBL/GenBank/DDBJ databases">
        <title>Draft Genome Sequences of Six Type Strains of the Genus Massilia.</title>
        <authorList>
            <person name="Miess H."/>
            <person name="Frediansyah A."/>
            <person name="Goeker M."/>
            <person name="Gross H."/>
        </authorList>
    </citation>
    <scope>NUCLEOTIDE SEQUENCE [LARGE SCALE GENOMIC DNA]</scope>
    <source>
        <strain evidence="10 11">DSM 17513</strain>
    </source>
</reference>
<name>A0A6I3XIZ7_9BURK</name>
<dbReference type="GO" id="GO:0005886">
    <property type="term" value="C:plasma membrane"/>
    <property type="evidence" value="ECO:0007669"/>
    <property type="project" value="TreeGrafter"/>
</dbReference>
<dbReference type="AlphaFoldDB" id="A0A6I3XIZ7"/>
<dbReference type="PROSITE" id="PS50109">
    <property type="entry name" value="HIS_KIN"/>
    <property type="match status" value="1"/>
</dbReference>
<dbReference type="InterPro" id="IPR011006">
    <property type="entry name" value="CheY-like_superfamily"/>
</dbReference>
<dbReference type="Pfam" id="PF02518">
    <property type="entry name" value="HATPase_c"/>
    <property type="match status" value="1"/>
</dbReference>
<dbReference type="InterPro" id="IPR003661">
    <property type="entry name" value="HisK_dim/P_dom"/>
</dbReference>
<keyword evidence="7" id="KW-0472">Membrane</keyword>
<dbReference type="Pfam" id="PF00512">
    <property type="entry name" value="HisKA"/>
    <property type="match status" value="1"/>
</dbReference>
<accession>A0A6I3XIZ7</accession>
<dbReference type="Proteomes" id="UP000431684">
    <property type="component" value="Unassembled WGS sequence"/>
</dbReference>
<keyword evidence="11" id="KW-1185">Reference proteome</keyword>
<feature type="transmembrane region" description="Helical" evidence="7">
    <location>
        <begin position="118"/>
        <end position="141"/>
    </location>
</feature>
<dbReference type="InterPro" id="IPR036097">
    <property type="entry name" value="HisK_dim/P_sf"/>
</dbReference>
<feature type="transmembrane region" description="Helical" evidence="7">
    <location>
        <begin position="172"/>
        <end position="192"/>
    </location>
</feature>
<proteinExistence type="predicted"/>
<dbReference type="Pfam" id="PF00072">
    <property type="entry name" value="Response_reg"/>
    <property type="match status" value="1"/>
</dbReference>
<feature type="domain" description="Histidine kinase" evidence="8">
    <location>
        <begin position="291"/>
        <end position="516"/>
    </location>
</feature>
<dbReference type="PRINTS" id="PR00344">
    <property type="entry name" value="BCTRLSENSOR"/>
</dbReference>
<evidence type="ECO:0000256" key="1">
    <source>
        <dbReference type="ARBA" id="ARBA00000085"/>
    </source>
</evidence>
<dbReference type="CDD" id="cd00082">
    <property type="entry name" value="HisKA"/>
    <property type="match status" value="1"/>
</dbReference>
<protein>
    <recommendedName>
        <fullName evidence="2">histidine kinase</fullName>
        <ecNumber evidence="2">2.7.13.3</ecNumber>
    </recommendedName>
</protein>
<dbReference type="SUPFAM" id="SSF55874">
    <property type="entry name" value="ATPase domain of HSP90 chaperone/DNA topoisomerase II/histidine kinase"/>
    <property type="match status" value="1"/>
</dbReference>
<dbReference type="OrthoDB" id="6114847at2"/>
<dbReference type="SMART" id="SM00388">
    <property type="entry name" value="HisKA"/>
    <property type="match status" value="1"/>
</dbReference>
<comment type="caution">
    <text evidence="10">The sequence shown here is derived from an EMBL/GenBank/DDBJ whole genome shotgun (WGS) entry which is preliminary data.</text>
</comment>
<dbReference type="GO" id="GO:0009927">
    <property type="term" value="F:histidine phosphotransfer kinase activity"/>
    <property type="evidence" value="ECO:0007669"/>
    <property type="project" value="TreeGrafter"/>
</dbReference>
<comment type="catalytic activity">
    <reaction evidence="1">
        <text>ATP + protein L-histidine = ADP + protein N-phospho-L-histidine.</text>
        <dbReference type="EC" id="2.7.13.3"/>
    </reaction>
</comment>
<dbReference type="EMBL" id="WNWM01000002">
    <property type="protein sequence ID" value="MUI14510.1"/>
    <property type="molecule type" value="Genomic_DNA"/>
</dbReference>
<dbReference type="SUPFAM" id="SSF47384">
    <property type="entry name" value="Homodimeric domain of signal transducing histidine kinase"/>
    <property type="match status" value="1"/>
</dbReference>
<evidence type="ECO:0000259" key="8">
    <source>
        <dbReference type="PROSITE" id="PS50109"/>
    </source>
</evidence>
<evidence type="ECO:0000256" key="4">
    <source>
        <dbReference type="ARBA" id="ARBA00022679"/>
    </source>
</evidence>
<keyword evidence="7" id="KW-0812">Transmembrane</keyword>
<dbReference type="CDD" id="cd00075">
    <property type="entry name" value="HATPase"/>
    <property type="match status" value="1"/>
</dbReference>
<gene>
    <name evidence="10" type="ORF">GJV26_18900</name>
</gene>
<organism evidence="10 11">
    <name type="scientific">Pseudoduganella dura</name>
    <dbReference type="NCBI Taxonomy" id="321982"/>
    <lineage>
        <taxon>Bacteria</taxon>
        <taxon>Pseudomonadati</taxon>
        <taxon>Pseudomonadota</taxon>
        <taxon>Betaproteobacteria</taxon>
        <taxon>Burkholderiales</taxon>
        <taxon>Oxalobacteraceae</taxon>
        <taxon>Telluria group</taxon>
        <taxon>Pseudoduganella</taxon>
    </lineage>
</organism>
<dbReference type="SMART" id="SM00387">
    <property type="entry name" value="HATPase_c"/>
    <property type="match status" value="1"/>
</dbReference>
<feature type="modified residue" description="4-aspartylphosphate" evidence="6">
    <location>
        <position position="591"/>
    </location>
</feature>
<dbReference type="InterPro" id="IPR005467">
    <property type="entry name" value="His_kinase_dom"/>
</dbReference>
<evidence type="ECO:0000256" key="7">
    <source>
        <dbReference type="SAM" id="Phobius"/>
    </source>
</evidence>
<dbReference type="Gene3D" id="1.10.287.130">
    <property type="match status" value="1"/>
</dbReference>
<evidence type="ECO:0000256" key="6">
    <source>
        <dbReference type="PROSITE-ProRule" id="PRU00169"/>
    </source>
</evidence>
<evidence type="ECO:0000256" key="3">
    <source>
        <dbReference type="ARBA" id="ARBA00022553"/>
    </source>
</evidence>
<dbReference type="InterPro" id="IPR036890">
    <property type="entry name" value="HATPase_C_sf"/>
</dbReference>
<dbReference type="PANTHER" id="PTHR43047">
    <property type="entry name" value="TWO-COMPONENT HISTIDINE PROTEIN KINASE"/>
    <property type="match status" value="1"/>
</dbReference>
<dbReference type="SUPFAM" id="SSF52172">
    <property type="entry name" value="CheY-like"/>
    <property type="match status" value="1"/>
</dbReference>
<dbReference type="InterPro" id="IPR001789">
    <property type="entry name" value="Sig_transdc_resp-reg_receiver"/>
</dbReference>
<dbReference type="InterPro" id="IPR003594">
    <property type="entry name" value="HATPase_dom"/>
</dbReference>
<evidence type="ECO:0000256" key="5">
    <source>
        <dbReference type="ARBA" id="ARBA00022777"/>
    </source>
</evidence>
<keyword evidence="4" id="KW-0808">Transferase</keyword>
<dbReference type="EC" id="2.7.13.3" evidence="2"/>
<feature type="transmembrane region" description="Helical" evidence="7">
    <location>
        <begin position="204"/>
        <end position="223"/>
    </location>
</feature>
<feature type="transmembrane region" description="Helical" evidence="7">
    <location>
        <begin position="147"/>
        <end position="165"/>
    </location>
</feature>